<dbReference type="InterPro" id="IPR001095">
    <property type="entry name" value="Acetyl_CoA_COase_a_su"/>
</dbReference>
<feature type="domain" description="CoA carboxyltransferase C-terminal" evidence="9">
    <location>
        <begin position="1"/>
        <end position="93"/>
    </location>
</feature>
<comment type="caution">
    <text evidence="10">The sequence shown here is derived from an EMBL/GenBank/DDBJ whole genome shotgun (WGS) entry which is preliminary data.</text>
</comment>
<evidence type="ECO:0000256" key="5">
    <source>
        <dbReference type="ARBA" id="ARBA00022840"/>
    </source>
</evidence>
<accession>A0ABQ5KCL7</accession>
<keyword evidence="3" id="KW-0547">Nucleotide-binding</keyword>
<name>A0ABQ5KCL7_9EUKA</name>
<keyword evidence="10" id="KW-0808">Transferase</keyword>
<reference evidence="10" key="1">
    <citation type="submission" date="2022-03" db="EMBL/GenBank/DDBJ databases">
        <title>Draft genome sequence of Aduncisulcus paluster, a free-living microaerophilic Fornicata.</title>
        <authorList>
            <person name="Yuyama I."/>
            <person name="Kume K."/>
            <person name="Tamura T."/>
            <person name="Inagaki Y."/>
            <person name="Hashimoto T."/>
        </authorList>
    </citation>
    <scope>NUCLEOTIDE SEQUENCE</scope>
    <source>
        <strain evidence="10">NY0171</strain>
    </source>
</reference>
<proteinExistence type="predicted"/>
<organism evidence="10 11">
    <name type="scientific">Aduncisulcus paluster</name>
    <dbReference type="NCBI Taxonomy" id="2918883"/>
    <lineage>
        <taxon>Eukaryota</taxon>
        <taxon>Metamonada</taxon>
        <taxon>Carpediemonas-like organisms</taxon>
        <taxon>Aduncisulcus</taxon>
    </lineage>
</organism>
<evidence type="ECO:0000313" key="10">
    <source>
        <dbReference type="EMBL" id="GKT28955.1"/>
    </source>
</evidence>
<feature type="non-terminal residue" evidence="10">
    <location>
        <position position="170"/>
    </location>
</feature>
<evidence type="ECO:0000256" key="1">
    <source>
        <dbReference type="ARBA" id="ARBA00011883"/>
    </source>
</evidence>
<keyword evidence="6" id="KW-0443">Lipid metabolism</keyword>
<comment type="catalytic activity">
    <reaction evidence="8">
        <text>N(6)-carboxybiotinyl-L-lysyl-[protein] + acetyl-CoA = N(6)-biotinyl-L-lysyl-[protein] + malonyl-CoA</text>
        <dbReference type="Rhea" id="RHEA:54728"/>
        <dbReference type="Rhea" id="RHEA-COMP:10505"/>
        <dbReference type="Rhea" id="RHEA-COMP:10506"/>
        <dbReference type="ChEBI" id="CHEBI:57288"/>
        <dbReference type="ChEBI" id="CHEBI:57384"/>
        <dbReference type="ChEBI" id="CHEBI:83144"/>
        <dbReference type="ChEBI" id="CHEBI:83145"/>
        <dbReference type="EC" id="2.1.3.15"/>
    </reaction>
</comment>
<dbReference type="EC" id="2.1.3.15" evidence="1"/>
<evidence type="ECO:0000256" key="8">
    <source>
        <dbReference type="ARBA" id="ARBA00049152"/>
    </source>
</evidence>
<dbReference type="InterPro" id="IPR029045">
    <property type="entry name" value="ClpP/crotonase-like_dom_sf"/>
</dbReference>
<keyword evidence="11" id="KW-1185">Reference proteome</keyword>
<sequence>MLSHGYYSVISPEGAAAIEANLKGGKRVDNALIGNCARKLGITAEDNLKMGYIDRVVQEPHLGAKPAICISVKGLKLFRAMALKQKGPEEGEDVFMRWALSSRARARLVEKRYEKFRNLSTSAYMDQRSLFLKMGAAVQGVAWSTKSLFVYNLVGRTVRAAKQGMEEIQA</sequence>
<evidence type="ECO:0000256" key="2">
    <source>
        <dbReference type="ARBA" id="ARBA00022516"/>
    </source>
</evidence>
<dbReference type="InterPro" id="IPR011763">
    <property type="entry name" value="COA_CT_C"/>
</dbReference>
<keyword evidence="7" id="KW-0275">Fatty acid biosynthesis</keyword>
<dbReference type="Pfam" id="PF03255">
    <property type="entry name" value="ACCA"/>
    <property type="match status" value="1"/>
</dbReference>
<dbReference type="SUPFAM" id="SSF52096">
    <property type="entry name" value="ClpP/crotonase"/>
    <property type="match status" value="1"/>
</dbReference>
<evidence type="ECO:0000313" key="11">
    <source>
        <dbReference type="Proteomes" id="UP001057375"/>
    </source>
</evidence>
<protein>
    <recommendedName>
        <fullName evidence="1">acetyl-CoA carboxytransferase</fullName>
        <ecNumber evidence="1">2.1.3.15</ecNumber>
    </recommendedName>
</protein>
<keyword evidence="2" id="KW-0444">Lipid biosynthesis</keyword>
<dbReference type="Gene3D" id="3.90.226.10">
    <property type="entry name" value="2-enoyl-CoA Hydratase, Chain A, domain 1"/>
    <property type="match status" value="1"/>
</dbReference>
<dbReference type="GO" id="GO:0016740">
    <property type="term" value="F:transferase activity"/>
    <property type="evidence" value="ECO:0007669"/>
    <property type="project" value="UniProtKB-KW"/>
</dbReference>
<evidence type="ECO:0000256" key="7">
    <source>
        <dbReference type="ARBA" id="ARBA00023160"/>
    </source>
</evidence>
<keyword evidence="4" id="KW-0276">Fatty acid metabolism</keyword>
<gene>
    <name evidence="10" type="ORF">ADUPG1_000959</name>
</gene>
<keyword evidence="5" id="KW-0067">ATP-binding</keyword>
<dbReference type="Proteomes" id="UP001057375">
    <property type="component" value="Unassembled WGS sequence"/>
</dbReference>
<dbReference type="PROSITE" id="PS50989">
    <property type="entry name" value="COA_CT_CTER"/>
    <property type="match status" value="1"/>
</dbReference>
<evidence type="ECO:0000256" key="3">
    <source>
        <dbReference type="ARBA" id="ARBA00022741"/>
    </source>
</evidence>
<dbReference type="EMBL" id="BQXS01000567">
    <property type="protein sequence ID" value="GKT28955.1"/>
    <property type="molecule type" value="Genomic_DNA"/>
</dbReference>
<evidence type="ECO:0000256" key="6">
    <source>
        <dbReference type="ARBA" id="ARBA00023098"/>
    </source>
</evidence>
<evidence type="ECO:0000259" key="9">
    <source>
        <dbReference type="PROSITE" id="PS50989"/>
    </source>
</evidence>
<evidence type="ECO:0000256" key="4">
    <source>
        <dbReference type="ARBA" id="ARBA00022832"/>
    </source>
</evidence>